<comment type="caution">
    <text evidence="9">The sequence shown here is derived from an EMBL/GenBank/DDBJ whole genome shotgun (WGS) entry which is preliminary data.</text>
</comment>
<evidence type="ECO:0000256" key="4">
    <source>
        <dbReference type="ARBA" id="ARBA00022692"/>
    </source>
</evidence>
<feature type="transmembrane region" description="Helical" evidence="7">
    <location>
        <begin position="110"/>
        <end position="130"/>
    </location>
</feature>
<keyword evidence="10" id="KW-1185">Reference proteome</keyword>
<name>A0A7Y9GSI9_9MICO</name>
<dbReference type="Gene3D" id="1.10.3720.10">
    <property type="entry name" value="MetI-like"/>
    <property type="match status" value="1"/>
</dbReference>
<evidence type="ECO:0000256" key="3">
    <source>
        <dbReference type="ARBA" id="ARBA00022475"/>
    </source>
</evidence>
<dbReference type="InterPro" id="IPR035906">
    <property type="entry name" value="MetI-like_sf"/>
</dbReference>
<dbReference type="GO" id="GO:0005886">
    <property type="term" value="C:plasma membrane"/>
    <property type="evidence" value="ECO:0007669"/>
    <property type="project" value="UniProtKB-SubCell"/>
</dbReference>
<dbReference type="PANTHER" id="PTHR30193">
    <property type="entry name" value="ABC TRANSPORTER PERMEASE PROTEIN"/>
    <property type="match status" value="1"/>
</dbReference>
<dbReference type="InterPro" id="IPR000515">
    <property type="entry name" value="MetI-like"/>
</dbReference>
<keyword evidence="4 7" id="KW-0812">Transmembrane</keyword>
<evidence type="ECO:0000259" key="8">
    <source>
        <dbReference type="PROSITE" id="PS50928"/>
    </source>
</evidence>
<dbReference type="RefSeq" id="WP_179492310.1">
    <property type="nucleotide sequence ID" value="NZ_JACCBV010000001.1"/>
</dbReference>
<dbReference type="AlphaFoldDB" id="A0A7Y9GSI9"/>
<keyword evidence="3" id="KW-1003">Cell membrane</keyword>
<accession>A0A7Y9GSI9</accession>
<sequence length="301" mass="33654">MASRLTLARREAATGWLWVQSWMVGFLAFTAIPILAAFALSFTEWNGTGAPQWVGFANYAEMFTDDPLFWQSLKVTGLFTVIYVPVSLLIGFSLALLMNQKLRGVTVFRTIYYLPSVLSGVAVAVLWGFVFHREYGVLNWFLGLFGVPPIGWLQDQFWVIPSLVMITLWGVGGSIIIYLGGLQGIPTELYEVAKLDGASWWDTLRSVTIPMMSPVILFQLVMGTINSFQVFVQAYVLTKGGPNYGSYFFALHIYNSAFRDLRLGYASALSVFLFLIVVVITVVVFMTSKTWVFYAGAKDSR</sequence>
<keyword evidence="6 7" id="KW-0472">Membrane</keyword>
<organism evidence="9 10">
    <name type="scientific">Microbacterium immunditiarum</name>
    <dbReference type="NCBI Taxonomy" id="337480"/>
    <lineage>
        <taxon>Bacteria</taxon>
        <taxon>Bacillati</taxon>
        <taxon>Actinomycetota</taxon>
        <taxon>Actinomycetes</taxon>
        <taxon>Micrococcales</taxon>
        <taxon>Microbacteriaceae</taxon>
        <taxon>Microbacterium</taxon>
    </lineage>
</organism>
<proteinExistence type="inferred from homology"/>
<reference evidence="9 10" key="1">
    <citation type="submission" date="2020-07" db="EMBL/GenBank/DDBJ databases">
        <title>Sequencing the genomes of 1000 actinobacteria strains.</title>
        <authorList>
            <person name="Klenk H.-P."/>
        </authorList>
    </citation>
    <scope>NUCLEOTIDE SEQUENCE [LARGE SCALE GENOMIC DNA]</scope>
    <source>
        <strain evidence="9 10">DSM 24662</strain>
    </source>
</reference>
<dbReference type="Proteomes" id="UP000576969">
    <property type="component" value="Unassembled WGS sequence"/>
</dbReference>
<protein>
    <submittedName>
        <fullName evidence="9">Multiple sugar transport system permease protein</fullName>
    </submittedName>
</protein>
<evidence type="ECO:0000313" key="9">
    <source>
        <dbReference type="EMBL" id="NYE21596.1"/>
    </source>
</evidence>
<keyword evidence="5 7" id="KW-1133">Transmembrane helix</keyword>
<feature type="transmembrane region" description="Helical" evidence="7">
    <location>
        <begin position="263"/>
        <end position="285"/>
    </location>
</feature>
<evidence type="ECO:0000313" key="10">
    <source>
        <dbReference type="Proteomes" id="UP000576969"/>
    </source>
</evidence>
<feature type="transmembrane region" description="Helical" evidence="7">
    <location>
        <begin position="21"/>
        <end position="42"/>
    </location>
</feature>
<dbReference type="PANTHER" id="PTHR30193:SF1">
    <property type="entry name" value="ABC TRANSPORTER PERMEASE PROTEIN YESP-RELATED"/>
    <property type="match status" value="1"/>
</dbReference>
<keyword evidence="2 7" id="KW-0813">Transport</keyword>
<dbReference type="InterPro" id="IPR051393">
    <property type="entry name" value="ABC_transporter_permease"/>
</dbReference>
<feature type="transmembrane region" description="Helical" evidence="7">
    <location>
        <begin position="157"/>
        <end position="179"/>
    </location>
</feature>
<evidence type="ECO:0000256" key="6">
    <source>
        <dbReference type="ARBA" id="ARBA00023136"/>
    </source>
</evidence>
<evidence type="ECO:0000256" key="5">
    <source>
        <dbReference type="ARBA" id="ARBA00022989"/>
    </source>
</evidence>
<evidence type="ECO:0000256" key="1">
    <source>
        <dbReference type="ARBA" id="ARBA00004651"/>
    </source>
</evidence>
<dbReference type="PROSITE" id="PS50928">
    <property type="entry name" value="ABC_TM1"/>
    <property type="match status" value="1"/>
</dbReference>
<feature type="transmembrane region" description="Helical" evidence="7">
    <location>
        <begin position="215"/>
        <end position="236"/>
    </location>
</feature>
<gene>
    <name evidence="9" type="ORF">BJ991_003624</name>
</gene>
<dbReference type="Pfam" id="PF00528">
    <property type="entry name" value="BPD_transp_1"/>
    <property type="match status" value="1"/>
</dbReference>
<dbReference type="GO" id="GO:0055085">
    <property type="term" value="P:transmembrane transport"/>
    <property type="evidence" value="ECO:0007669"/>
    <property type="project" value="InterPro"/>
</dbReference>
<keyword evidence="9" id="KW-0762">Sugar transport</keyword>
<feature type="domain" description="ABC transmembrane type-1" evidence="8">
    <location>
        <begin position="73"/>
        <end position="284"/>
    </location>
</feature>
<dbReference type="EMBL" id="JACCBV010000001">
    <property type="protein sequence ID" value="NYE21596.1"/>
    <property type="molecule type" value="Genomic_DNA"/>
</dbReference>
<dbReference type="CDD" id="cd06261">
    <property type="entry name" value="TM_PBP2"/>
    <property type="match status" value="1"/>
</dbReference>
<evidence type="ECO:0000256" key="7">
    <source>
        <dbReference type="RuleBase" id="RU363032"/>
    </source>
</evidence>
<evidence type="ECO:0000256" key="2">
    <source>
        <dbReference type="ARBA" id="ARBA00022448"/>
    </source>
</evidence>
<comment type="similarity">
    <text evidence="7">Belongs to the binding-protein-dependent transport system permease family.</text>
</comment>
<dbReference type="SUPFAM" id="SSF161098">
    <property type="entry name" value="MetI-like"/>
    <property type="match status" value="1"/>
</dbReference>
<feature type="transmembrane region" description="Helical" evidence="7">
    <location>
        <begin position="77"/>
        <end position="98"/>
    </location>
</feature>
<comment type="subcellular location">
    <subcellularLocation>
        <location evidence="1 7">Cell membrane</location>
        <topology evidence="1 7">Multi-pass membrane protein</topology>
    </subcellularLocation>
</comment>